<dbReference type="Pfam" id="PF17801">
    <property type="entry name" value="Melibiase_C"/>
    <property type="match status" value="1"/>
</dbReference>
<dbReference type="PRINTS" id="PR00740">
    <property type="entry name" value="GLHYDRLASE27"/>
</dbReference>
<dbReference type="CDD" id="cd04081">
    <property type="entry name" value="CBM35_galactosidase-like"/>
    <property type="match status" value="1"/>
</dbReference>
<dbReference type="InterPro" id="IPR017853">
    <property type="entry name" value="GH"/>
</dbReference>
<feature type="domain" description="Alpha galactosidase C-terminal" evidence="9">
    <location>
        <begin position="324"/>
        <end position="396"/>
    </location>
</feature>
<evidence type="ECO:0000256" key="4">
    <source>
        <dbReference type="ARBA" id="ARBA00022729"/>
    </source>
</evidence>
<gene>
    <name evidence="10" type="ORF">CVT26_014529</name>
</gene>
<feature type="chain" id="PRO_5019062529" description="Alpha-galactosidase" evidence="8">
    <location>
        <begin position="21"/>
        <end position="544"/>
    </location>
</feature>
<dbReference type="EMBL" id="NHYE01005431">
    <property type="protein sequence ID" value="PPQ72955.1"/>
    <property type="molecule type" value="Genomic_DNA"/>
</dbReference>
<sequence>MPPWWLPALLVISYASRSIALENGLAITPPMGWNPYNAFSCDTTEAQYRAAAQSLVNLGLDSLGYNYLNLDCGWQGKERNSTGGFTWSISTIPSGIPALSSYIHSLGLKFGVYSDGGVYACDFVGGTAHYLGSLGYESSDAATFAAWGADYLKYDNCYAVNATDFVDYNPPISIEAHYVTMKDALASTKRPILFSICEWGVQDPARWPTSAVGNSWRISNDIGPPASWDNLFRIINQLVPITQFAQQGAWNDLDLLEVGNSGLTIAEQQTHFAFWAAAKSPLLISTDLTKLSDQALVILRNQRLIAVNQDPLGASIAFRRRYTNDHDVWAGPLADGSTVAIIINWQNASRALSFDLADIGLSSANAVDLITGLSLGKLKGTYIANVDPHGSMALKLTDGVRAPAPRFTYYDAASSTSTLAGGATPRVVNSTITVVGFIGQGGTLTFDHVDGGSAGGIKLLSFDYINADYTFTNTACSNCRNAFVSVNGGTPVEVQMPISGQSWDILYSGYLLSMPGFKPGKVNTVQISNPSAFTPDFYRLGVSN</sequence>
<evidence type="ECO:0000259" key="9">
    <source>
        <dbReference type="Pfam" id="PF17801"/>
    </source>
</evidence>
<dbReference type="GO" id="GO:0005975">
    <property type="term" value="P:carbohydrate metabolic process"/>
    <property type="evidence" value="ECO:0007669"/>
    <property type="project" value="InterPro"/>
</dbReference>
<evidence type="ECO:0000313" key="10">
    <source>
        <dbReference type="EMBL" id="PPQ72955.1"/>
    </source>
</evidence>
<comment type="catalytic activity">
    <reaction evidence="1 7">
        <text>Hydrolysis of terminal, non-reducing alpha-D-galactose residues in alpha-D-galactosides, including galactose oligosaccharides, galactomannans and galactolipids.</text>
        <dbReference type="EC" id="3.2.1.22"/>
    </reaction>
</comment>
<dbReference type="PANTHER" id="PTHR11452:SF75">
    <property type="entry name" value="ALPHA-GALACTOSIDASE MEL1"/>
    <property type="match status" value="1"/>
</dbReference>
<dbReference type="GO" id="GO:0004557">
    <property type="term" value="F:alpha-galactosidase activity"/>
    <property type="evidence" value="ECO:0007669"/>
    <property type="project" value="UniProtKB-EC"/>
</dbReference>
<accession>A0A409W3A1</accession>
<keyword evidence="7" id="KW-1015">Disulfide bond</keyword>
<proteinExistence type="inferred from homology"/>
<evidence type="ECO:0000256" key="7">
    <source>
        <dbReference type="RuleBase" id="RU361168"/>
    </source>
</evidence>
<dbReference type="InParanoid" id="A0A409W3A1"/>
<evidence type="ECO:0000256" key="6">
    <source>
        <dbReference type="ARBA" id="ARBA00023295"/>
    </source>
</evidence>
<evidence type="ECO:0000256" key="3">
    <source>
        <dbReference type="ARBA" id="ARBA00012755"/>
    </source>
</evidence>
<dbReference type="PANTHER" id="PTHR11452">
    <property type="entry name" value="ALPHA-GALACTOSIDASE/ALPHA-N-ACETYLGALACTOSAMINIDASE"/>
    <property type="match status" value="1"/>
</dbReference>
<evidence type="ECO:0000256" key="5">
    <source>
        <dbReference type="ARBA" id="ARBA00022801"/>
    </source>
</evidence>
<dbReference type="OrthoDB" id="5795902at2759"/>
<dbReference type="Gene3D" id="2.60.120.260">
    <property type="entry name" value="Galactose-binding domain-like"/>
    <property type="match status" value="1"/>
</dbReference>
<reference evidence="10 11" key="1">
    <citation type="journal article" date="2018" name="Evol. Lett.">
        <title>Horizontal gene cluster transfer increased hallucinogenic mushroom diversity.</title>
        <authorList>
            <person name="Reynolds H.T."/>
            <person name="Vijayakumar V."/>
            <person name="Gluck-Thaler E."/>
            <person name="Korotkin H.B."/>
            <person name="Matheny P.B."/>
            <person name="Slot J.C."/>
        </authorList>
    </citation>
    <scope>NUCLEOTIDE SEQUENCE [LARGE SCALE GENOMIC DNA]</scope>
    <source>
        <strain evidence="10 11">SRW20</strain>
    </source>
</reference>
<dbReference type="AlphaFoldDB" id="A0A409W3A1"/>
<comment type="similarity">
    <text evidence="2 7">Belongs to the glycosyl hydrolase 27 family.</text>
</comment>
<dbReference type="InterPro" id="IPR002241">
    <property type="entry name" value="Glyco_hydro_27"/>
</dbReference>
<dbReference type="CDD" id="cd14792">
    <property type="entry name" value="GH27"/>
    <property type="match status" value="1"/>
</dbReference>
<organism evidence="10 11">
    <name type="scientific">Gymnopilus dilepis</name>
    <dbReference type="NCBI Taxonomy" id="231916"/>
    <lineage>
        <taxon>Eukaryota</taxon>
        <taxon>Fungi</taxon>
        <taxon>Dikarya</taxon>
        <taxon>Basidiomycota</taxon>
        <taxon>Agaricomycotina</taxon>
        <taxon>Agaricomycetes</taxon>
        <taxon>Agaricomycetidae</taxon>
        <taxon>Agaricales</taxon>
        <taxon>Agaricineae</taxon>
        <taxon>Hymenogastraceae</taxon>
        <taxon>Gymnopilus</taxon>
    </lineage>
</organism>
<feature type="signal peptide" evidence="8">
    <location>
        <begin position="1"/>
        <end position="20"/>
    </location>
</feature>
<dbReference type="InterPro" id="IPR013780">
    <property type="entry name" value="Glyco_hydro_b"/>
</dbReference>
<evidence type="ECO:0000256" key="8">
    <source>
        <dbReference type="SAM" id="SignalP"/>
    </source>
</evidence>
<protein>
    <recommendedName>
        <fullName evidence="3 7">Alpha-galactosidase</fullName>
        <ecNumber evidence="3 7">3.2.1.22</ecNumber>
    </recommendedName>
    <alternativeName>
        <fullName evidence="7">Melibiase</fullName>
    </alternativeName>
</protein>
<comment type="caution">
    <text evidence="10">The sequence shown here is derived from an EMBL/GenBank/DDBJ whole genome shotgun (WGS) entry which is preliminary data.</text>
</comment>
<dbReference type="SUPFAM" id="SSF51011">
    <property type="entry name" value="Glycosyl hydrolase domain"/>
    <property type="match status" value="1"/>
</dbReference>
<dbReference type="InterPro" id="IPR013785">
    <property type="entry name" value="Aldolase_TIM"/>
</dbReference>
<name>A0A409W3A1_9AGAR</name>
<evidence type="ECO:0000256" key="1">
    <source>
        <dbReference type="ARBA" id="ARBA00001255"/>
    </source>
</evidence>
<dbReference type="Gene3D" id="2.60.40.1180">
    <property type="entry name" value="Golgi alpha-mannosidase II"/>
    <property type="match status" value="1"/>
</dbReference>
<dbReference type="Gene3D" id="3.20.20.70">
    <property type="entry name" value="Aldolase class I"/>
    <property type="match status" value="1"/>
</dbReference>
<dbReference type="FunFam" id="3.20.20.70:FF:000197">
    <property type="entry name" value="Alpha-galactosidase"/>
    <property type="match status" value="1"/>
</dbReference>
<keyword evidence="4 8" id="KW-0732">Signal</keyword>
<dbReference type="Pfam" id="PF16499">
    <property type="entry name" value="Melibiase_2"/>
    <property type="match status" value="1"/>
</dbReference>
<keyword evidence="11" id="KW-1185">Reference proteome</keyword>
<evidence type="ECO:0000256" key="2">
    <source>
        <dbReference type="ARBA" id="ARBA00009743"/>
    </source>
</evidence>
<dbReference type="EC" id="3.2.1.22" evidence="3 7"/>
<dbReference type="STRING" id="231916.A0A409W3A1"/>
<dbReference type="InterPro" id="IPR041233">
    <property type="entry name" value="Melibiase_C"/>
</dbReference>
<dbReference type="SUPFAM" id="SSF51445">
    <property type="entry name" value="(Trans)glycosidases"/>
    <property type="match status" value="1"/>
</dbReference>
<keyword evidence="6 7" id="KW-0326">Glycosidase</keyword>
<keyword evidence="5 7" id="KW-0378">Hydrolase</keyword>
<dbReference type="Proteomes" id="UP000284706">
    <property type="component" value="Unassembled WGS sequence"/>
</dbReference>
<evidence type="ECO:0000313" key="11">
    <source>
        <dbReference type="Proteomes" id="UP000284706"/>
    </source>
</evidence>